<gene>
    <name evidence="3" type="ordered locus">bpr_I1838</name>
</gene>
<organism evidence="3 4">
    <name type="scientific">Butyrivibrio proteoclasticus (strain ATCC 51982 / DSM 14932 / B316)</name>
    <name type="common">Clostridium proteoclasticum</name>
    <dbReference type="NCBI Taxonomy" id="515622"/>
    <lineage>
        <taxon>Bacteria</taxon>
        <taxon>Bacillati</taxon>
        <taxon>Bacillota</taxon>
        <taxon>Clostridia</taxon>
        <taxon>Lachnospirales</taxon>
        <taxon>Lachnospiraceae</taxon>
        <taxon>Butyrivibrio</taxon>
    </lineage>
</organism>
<feature type="transmembrane region" description="Helical" evidence="1">
    <location>
        <begin position="196"/>
        <end position="212"/>
    </location>
</feature>
<dbReference type="EMBL" id="CP001810">
    <property type="protein sequence ID" value="ADL34573.1"/>
    <property type="molecule type" value="Genomic_DNA"/>
</dbReference>
<dbReference type="PROSITE" id="PS50883">
    <property type="entry name" value="EAL"/>
    <property type="match status" value="1"/>
</dbReference>
<protein>
    <submittedName>
        <fullName evidence="3">EAL domain-containing protein</fullName>
    </submittedName>
</protein>
<feature type="transmembrane region" description="Helical" evidence="1">
    <location>
        <begin position="33"/>
        <end position="58"/>
    </location>
</feature>
<evidence type="ECO:0000259" key="2">
    <source>
        <dbReference type="PROSITE" id="PS50883"/>
    </source>
</evidence>
<accession>E0RWP7</accession>
<dbReference type="PANTHER" id="PTHR33121">
    <property type="entry name" value="CYCLIC DI-GMP PHOSPHODIESTERASE PDEF"/>
    <property type="match status" value="1"/>
</dbReference>
<feature type="transmembrane region" description="Helical" evidence="1">
    <location>
        <begin position="169"/>
        <end position="190"/>
    </location>
</feature>
<evidence type="ECO:0000313" key="3">
    <source>
        <dbReference type="EMBL" id="ADL34573.1"/>
    </source>
</evidence>
<dbReference type="Proteomes" id="UP000001299">
    <property type="component" value="Chromosome 1"/>
</dbReference>
<feature type="transmembrane region" description="Helical" evidence="1">
    <location>
        <begin position="6"/>
        <end position="21"/>
    </location>
</feature>
<dbReference type="InterPro" id="IPR001633">
    <property type="entry name" value="EAL_dom"/>
</dbReference>
<dbReference type="STRING" id="515622.bpr_I1838"/>
<reference evidence="3 4" key="1">
    <citation type="journal article" date="2010" name="PLoS ONE">
        <title>The glycobiome of the rumen bacterium Butyrivibrio proteoclasticus B316(T) highlights adaptation to a polysaccharide-rich environment.</title>
        <authorList>
            <person name="Kelly W.J."/>
            <person name="Leahy S.C."/>
            <person name="Altermann E."/>
            <person name="Yeoman C.J."/>
            <person name="Dunne J.C."/>
            <person name="Kong Z."/>
            <person name="Pacheco D.M."/>
            <person name="Li D."/>
            <person name="Noel S.J."/>
            <person name="Moon C.D."/>
            <person name="Cookson A.L."/>
            <person name="Attwood G.T."/>
        </authorList>
    </citation>
    <scope>NUCLEOTIDE SEQUENCE [LARGE SCALE GENOMIC DNA]</scope>
    <source>
        <strain evidence="4">ATCC 51982 / DSM 14932 / B316</strain>
    </source>
</reference>
<name>E0RWP7_BUTPB</name>
<dbReference type="RefSeq" id="WP_013281227.1">
    <property type="nucleotide sequence ID" value="NC_014387.1"/>
</dbReference>
<dbReference type="Pfam" id="PF00563">
    <property type="entry name" value="EAL"/>
    <property type="match status" value="1"/>
</dbReference>
<dbReference type="SMART" id="SM00052">
    <property type="entry name" value="EAL"/>
    <property type="match status" value="1"/>
</dbReference>
<keyword evidence="1" id="KW-0812">Transmembrane</keyword>
<sequence>MEIRTPLIAIMVSIILLVIYLRKNIPQLISARIFFVFLVSVFVCNICEILECTAFMLIDEKSSAAALREVTQILYVGSLLFSAFIMCIYIYAKTTLKRAVSNLVVVITGIPALIAVIIAIVMGIDVGVNEWGYYYNYGTAVIICYAIGFTYVLLSILRTIYFKNRIRKDSFFSILSGLIVWAILLIYQFIDRAMQVSAVAMMIMALILFLSMENPREYYERSIDGVRNRDAFEMALLERMGMRREFFVVSVIFTGKTAVMSNSERSEMTDLMKIVGKISESHVGTPAYLFNWNTLCSIVRNPERVETFMNIVNNLKDNEGKNYRLTFSILELPKYASEADKALQILTYVSGEYAFKQSSPNLVIDQVVVDKMTYRNSIEDVVRTAVKEKSFDVYYQPILSVEDGSFSSAEALVRLQRPDKGKFISPEDFIPIAEKCGLIQEIDDLVFEKVCSFIARENLQAYGIKTIEVNLSGNEVVDEQTHIRLINKMNKYQIPPDFINFEITETSYINNDEVFKENVARLRESGSTISMDDFGSGYSNLLEILKMDYALVKMDKEFVWSCLDKDKPENMRMLDYTIKFLKDFGLHILAEGVETMDQAKILIDKGVEYLQGFYYSRPIPEEEYIDFLKAQKGLFAKGE</sequence>
<dbReference type="InterPro" id="IPR050706">
    <property type="entry name" value="Cyclic-di-GMP_PDE-like"/>
</dbReference>
<dbReference type="CDD" id="cd01948">
    <property type="entry name" value="EAL"/>
    <property type="match status" value="1"/>
</dbReference>
<dbReference type="HOGENOM" id="CLU_000445_70_60_9"/>
<feature type="transmembrane region" description="Helical" evidence="1">
    <location>
        <begin position="103"/>
        <end position="122"/>
    </location>
</feature>
<dbReference type="SUPFAM" id="SSF141868">
    <property type="entry name" value="EAL domain-like"/>
    <property type="match status" value="1"/>
</dbReference>
<feature type="domain" description="EAL" evidence="2">
    <location>
        <begin position="375"/>
        <end position="632"/>
    </location>
</feature>
<evidence type="ECO:0000256" key="1">
    <source>
        <dbReference type="SAM" id="Phobius"/>
    </source>
</evidence>
<dbReference type="PANTHER" id="PTHR33121:SF79">
    <property type="entry name" value="CYCLIC DI-GMP PHOSPHODIESTERASE PDED-RELATED"/>
    <property type="match status" value="1"/>
</dbReference>
<dbReference type="eggNOG" id="COG2200">
    <property type="taxonomic scope" value="Bacteria"/>
</dbReference>
<dbReference type="InterPro" id="IPR035919">
    <property type="entry name" value="EAL_sf"/>
</dbReference>
<feature type="transmembrane region" description="Helical" evidence="1">
    <location>
        <begin position="70"/>
        <end position="91"/>
    </location>
</feature>
<dbReference type="KEGG" id="bpb:bpr_I1838"/>
<keyword evidence="1" id="KW-1133">Transmembrane helix</keyword>
<proteinExistence type="predicted"/>
<dbReference type="GO" id="GO:0071111">
    <property type="term" value="F:cyclic-guanylate-specific phosphodiesterase activity"/>
    <property type="evidence" value="ECO:0007669"/>
    <property type="project" value="InterPro"/>
</dbReference>
<keyword evidence="1" id="KW-0472">Membrane</keyword>
<keyword evidence="4" id="KW-1185">Reference proteome</keyword>
<evidence type="ECO:0000313" key="4">
    <source>
        <dbReference type="Proteomes" id="UP000001299"/>
    </source>
</evidence>
<feature type="transmembrane region" description="Helical" evidence="1">
    <location>
        <begin position="134"/>
        <end position="157"/>
    </location>
</feature>
<dbReference type="Gene3D" id="3.20.20.450">
    <property type="entry name" value="EAL domain"/>
    <property type="match status" value="1"/>
</dbReference>
<dbReference type="AlphaFoldDB" id="E0RWP7"/>